<dbReference type="Proteomes" id="UP000710440">
    <property type="component" value="Unassembled WGS sequence"/>
</dbReference>
<reference evidence="1 2" key="1">
    <citation type="submission" date="2021-02" db="EMBL/GenBank/DDBJ databases">
        <title>Pan-genome distribution and transcriptional activeness of fungal secondary metabolism genes in Aspergillus section Fumigati.</title>
        <authorList>
            <person name="Takahashi H."/>
            <person name="Umemura M."/>
            <person name="Ninomiya A."/>
            <person name="Kusuya Y."/>
            <person name="Urayama S."/>
            <person name="Shimizu M."/>
            <person name="Watanabe A."/>
            <person name="Kamei K."/>
            <person name="Yaguchi T."/>
            <person name="Hagiwara D."/>
        </authorList>
    </citation>
    <scope>NUCLEOTIDE SEQUENCE [LARGE SCALE GENOMIC DNA]</scope>
    <source>
        <strain evidence="1 2">IFM 47045</strain>
    </source>
</reference>
<dbReference type="AlphaFoldDB" id="A0A9P3BWN4"/>
<sequence length="147" mass="16958">MNNSKIKAILSLFQIRTLRWPDPELSIGKFLSDMEGKNKCWEAEGPAKEAFERVKPEIKQLFEERSVEVPSSSFILFDIYMIGETQLTAVPYIMFSCKHRESRKKAVTIVEESSVLQKCPLEIRLGDWDYAPHVKDPRFLASSVEEC</sequence>
<proteinExistence type="predicted"/>
<dbReference type="OrthoDB" id="5428055at2759"/>
<keyword evidence="2" id="KW-1185">Reference proteome</keyword>
<accession>A0A9P3BWN4</accession>
<evidence type="ECO:0000313" key="2">
    <source>
        <dbReference type="Proteomes" id="UP000710440"/>
    </source>
</evidence>
<gene>
    <name evidence="1" type="ORF">Aspvir_004962</name>
</gene>
<name>A0A9P3BWN4_ASPVI</name>
<protein>
    <submittedName>
        <fullName evidence="1">Uncharacterized protein</fullName>
    </submittedName>
</protein>
<dbReference type="RefSeq" id="XP_043124118.1">
    <property type="nucleotide sequence ID" value="XM_043268183.1"/>
</dbReference>
<comment type="caution">
    <text evidence="1">The sequence shown here is derived from an EMBL/GenBank/DDBJ whole genome shotgun (WGS) entry which is preliminary data.</text>
</comment>
<dbReference type="GeneID" id="66932944"/>
<dbReference type="EMBL" id="BOPL01000002">
    <property type="protein sequence ID" value="GIK00932.1"/>
    <property type="molecule type" value="Genomic_DNA"/>
</dbReference>
<evidence type="ECO:0000313" key="1">
    <source>
        <dbReference type="EMBL" id="GIK00932.1"/>
    </source>
</evidence>
<organism evidence="1 2">
    <name type="scientific">Aspergillus viridinutans</name>
    <dbReference type="NCBI Taxonomy" id="75553"/>
    <lineage>
        <taxon>Eukaryota</taxon>
        <taxon>Fungi</taxon>
        <taxon>Dikarya</taxon>
        <taxon>Ascomycota</taxon>
        <taxon>Pezizomycotina</taxon>
        <taxon>Eurotiomycetes</taxon>
        <taxon>Eurotiomycetidae</taxon>
        <taxon>Eurotiales</taxon>
        <taxon>Aspergillaceae</taxon>
        <taxon>Aspergillus</taxon>
        <taxon>Aspergillus subgen. Fumigati</taxon>
    </lineage>
</organism>